<reference evidence="2" key="1">
    <citation type="submission" date="2024-04" db="EMBL/GenBank/DDBJ databases">
        <title>Salinicola lusitanus LLJ914,a marine bacterium isolated from the Okinawa Trough.</title>
        <authorList>
            <person name="Li J."/>
        </authorList>
    </citation>
    <scope>NUCLEOTIDE SEQUENCE [LARGE SCALE GENOMIC DNA]</scope>
</reference>
<accession>A0AAW0N8X5</accession>
<organism evidence="1 2">
    <name type="scientific">Mugilogobius chulae</name>
    <name type="common">yellowstripe goby</name>
    <dbReference type="NCBI Taxonomy" id="88201"/>
    <lineage>
        <taxon>Eukaryota</taxon>
        <taxon>Metazoa</taxon>
        <taxon>Chordata</taxon>
        <taxon>Craniata</taxon>
        <taxon>Vertebrata</taxon>
        <taxon>Euteleostomi</taxon>
        <taxon>Actinopterygii</taxon>
        <taxon>Neopterygii</taxon>
        <taxon>Teleostei</taxon>
        <taxon>Neoteleostei</taxon>
        <taxon>Acanthomorphata</taxon>
        <taxon>Gobiaria</taxon>
        <taxon>Gobiiformes</taxon>
        <taxon>Gobioidei</taxon>
        <taxon>Gobiidae</taxon>
        <taxon>Gobionellinae</taxon>
        <taxon>Mugilogobius</taxon>
    </lineage>
</organism>
<evidence type="ECO:0000313" key="2">
    <source>
        <dbReference type="Proteomes" id="UP001460270"/>
    </source>
</evidence>
<protein>
    <submittedName>
        <fullName evidence="1">Uncharacterized protein</fullName>
    </submittedName>
</protein>
<dbReference type="EMBL" id="JBBPFD010000018">
    <property type="protein sequence ID" value="KAK7888592.1"/>
    <property type="molecule type" value="Genomic_DNA"/>
</dbReference>
<keyword evidence="2" id="KW-1185">Reference proteome</keyword>
<dbReference type="Proteomes" id="UP001460270">
    <property type="component" value="Unassembled WGS sequence"/>
</dbReference>
<sequence>RIFGRTTTDFSTGISVPLAPSFHCSQLPASSRRSALMSLPAETARTEKPRIINLYWPPEEA</sequence>
<comment type="caution">
    <text evidence="1">The sequence shown here is derived from an EMBL/GenBank/DDBJ whole genome shotgun (WGS) entry which is preliminary data.</text>
</comment>
<proteinExistence type="predicted"/>
<gene>
    <name evidence="1" type="ORF">WMY93_024152</name>
</gene>
<feature type="non-terminal residue" evidence="1">
    <location>
        <position position="1"/>
    </location>
</feature>
<evidence type="ECO:0000313" key="1">
    <source>
        <dbReference type="EMBL" id="KAK7888592.1"/>
    </source>
</evidence>
<name>A0AAW0N8X5_9GOBI</name>
<dbReference type="AlphaFoldDB" id="A0AAW0N8X5"/>